<comment type="similarity">
    <text evidence="6 7">Belongs to the FliO/MopB family.</text>
</comment>
<protein>
    <recommendedName>
        <fullName evidence="7">Flagellar protein</fullName>
    </recommendedName>
</protein>
<feature type="transmembrane region" description="Helical" evidence="7">
    <location>
        <begin position="48"/>
        <end position="70"/>
    </location>
</feature>
<keyword evidence="3 7" id="KW-1133">Transmembrane helix</keyword>
<keyword evidence="2 7" id="KW-0812">Transmembrane</keyword>
<evidence type="ECO:0000256" key="4">
    <source>
        <dbReference type="ARBA" id="ARBA00023136"/>
    </source>
</evidence>
<keyword evidence="4 7" id="KW-0472">Membrane</keyword>
<dbReference type="Proteomes" id="UP001247805">
    <property type="component" value="Unassembled WGS sequence"/>
</dbReference>
<reference evidence="8 9" key="1">
    <citation type="submission" date="2023-10" db="EMBL/GenBank/DDBJ databases">
        <title>Glaciecola aquimarina strain GGW-M5 nov., isolated from a coastal seawater.</title>
        <authorList>
            <person name="Bayburt H."/>
            <person name="Kim J.M."/>
            <person name="Choi B.J."/>
            <person name="Jeon C.O."/>
        </authorList>
    </citation>
    <scope>NUCLEOTIDE SEQUENCE [LARGE SCALE GENOMIC DNA]</scope>
    <source>
        <strain evidence="8 9">KCTC 32108</strain>
    </source>
</reference>
<comment type="caution">
    <text evidence="8">The sequence shown here is derived from an EMBL/GenBank/DDBJ whole genome shotgun (WGS) entry which is preliminary data.</text>
</comment>
<dbReference type="InterPro" id="IPR052205">
    <property type="entry name" value="FliO/MopB"/>
</dbReference>
<evidence type="ECO:0000313" key="9">
    <source>
        <dbReference type="Proteomes" id="UP001247805"/>
    </source>
</evidence>
<accession>A0ABU3T087</accession>
<dbReference type="PANTHER" id="PTHR38766:SF1">
    <property type="entry name" value="FLAGELLAR PROTEIN FLIO"/>
    <property type="match status" value="1"/>
</dbReference>
<sequence>MLLANWKESKSLGKNTSYKTWGWSVSTSCLFCSFTAHAEPESYSNPTSIVSIFLSLLLVIGVVFMVAFLMRRFNVTQSSHSQLKIVTSMMAGTRERVLVIEVGDEQHLLGVTAHNINHLAKLSTPLDTTPSNNSEKFKDKLSLFMAGKLNPAMNVDTDSAKHSPRANGEKP</sequence>
<keyword evidence="8" id="KW-0969">Cilium</keyword>
<dbReference type="PANTHER" id="PTHR38766">
    <property type="entry name" value="FLAGELLAR PROTEIN FLIO"/>
    <property type="match status" value="1"/>
</dbReference>
<dbReference type="InterPro" id="IPR022781">
    <property type="entry name" value="Flagellar_biosynth_FliO"/>
</dbReference>
<evidence type="ECO:0000256" key="7">
    <source>
        <dbReference type="RuleBase" id="RU362064"/>
    </source>
</evidence>
<name>A0ABU3T087_9ALTE</name>
<evidence type="ECO:0000256" key="2">
    <source>
        <dbReference type="ARBA" id="ARBA00022692"/>
    </source>
</evidence>
<gene>
    <name evidence="8" type="primary">fliO</name>
    <name evidence="8" type="ORF">RS130_18985</name>
</gene>
<dbReference type="NCBIfam" id="TIGR03500">
    <property type="entry name" value="FliO_TIGR"/>
    <property type="match status" value="1"/>
</dbReference>
<keyword evidence="8" id="KW-0282">Flagellum</keyword>
<evidence type="ECO:0000256" key="3">
    <source>
        <dbReference type="ARBA" id="ARBA00022989"/>
    </source>
</evidence>
<organism evidence="8 9">
    <name type="scientific">Paraglaciecola aquimarina</name>
    <dbReference type="NCBI Taxonomy" id="1235557"/>
    <lineage>
        <taxon>Bacteria</taxon>
        <taxon>Pseudomonadati</taxon>
        <taxon>Pseudomonadota</taxon>
        <taxon>Gammaproteobacteria</taxon>
        <taxon>Alteromonadales</taxon>
        <taxon>Alteromonadaceae</taxon>
        <taxon>Paraglaciecola</taxon>
    </lineage>
</organism>
<comment type="subcellular location">
    <subcellularLocation>
        <location evidence="7">Cell membrane</location>
    </subcellularLocation>
    <subcellularLocation>
        <location evidence="7">Bacterial flagellum basal body</location>
    </subcellularLocation>
</comment>
<evidence type="ECO:0000313" key="8">
    <source>
        <dbReference type="EMBL" id="MDU0355687.1"/>
    </source>
</evidence>
<proteinExistence type="inferred from homology"/>
<keyword evidence="9" id="KW-1185">Reference proteome</keyword>
<dbReference type="Pfam" id="PF04347">
    <property type="entry name" value="FliO"/>
    <property type="match status" value="1"/>
</dbReference>
<keyword evidence="5 7" id="KW-0975">Bacterial flagellum</keyword>
<keyword evidence="1 7" id="KW-1003">Cell membrane</keyword>
<dbReference type="RefSeq" id="WP_316027216.1">
    <property type="nucleotide sequence ID" value="NZ_JAWDIO010000002.1"/>
</dbReference>
<dbReference type="EMBL" id="JAWDIO010000002">
    <property type="protein sequence ID" value="MDU0355687.1"/>
    <property type="molecule type" value="Genomic_DNA"/>
</dbReference>
<evidence type="ECO:0000256" key="1">
    <source>
        <dbReference type="ARBA" id="ARBA00022475"/>
    </source>
</evidence>
<keyword evidence="8" id="KW-0966">Cell projection</keyword>
<evidence type="ECO:0000256" key="6">
    <source>
        <dbReference type="ARBA" id="ARBA00037937"/>
    </source>
</evidence>
<evidence type="ECO:0000256" key="5">
    <source>
        <dbReference type="ARBA" id="ARBA00023143"/>
    </source>
</evidence>